<feature type="region of interest" description="Disordered" evidence="2">
    <location>
        <begin position="1"/>
        <end position="260"/>
    </location>
</feature>
<keyword evidence="1" id="KW-0175">Coiled coil</keyword>
<feature type="compositionally biased region" description="Basic and acidic residues" evidence="2">
    <location>
        <begin position="118"/>
        <end position="130"/>
    </location>
</feature>
<evidence type="ECO:0000256" key="1">
    <source>
        <dbReference type="SAM" id="Coils"/>
    </source>
</evidence>
<accession>A0A388L5E6</accession>
<feature type="compositionally biased region" description="Polar residues" evidence="2">
    <location>
        <begin position="399"/>
        <end position="412"/>
    </location>
</feature>
<feature type="compositionally biased region" description="Acidic residues" evidence="2">
    <location>
        <begin position="249"/>
        <end position="260"/>
    </location>
</feature>
<proteinExistence type="predicted"/>
<feature type="compositionally biased region" description="Polar residues" evidence="2">
    <location>
        <begin position="26"/>
        <end position="37"/>
    </location>
</feature>
<organism evidence="3 4">
    <name type="scientific">Chara braunii</name>
    <name type="common">Braun's stonewort</name>
    <dbReference type="NCBI Taxonomy" id="69332"/>
    <lineage>
        <taxon>Eukaryota</taxon>
        <taxon>Viridiplantae</taxon>
        <taxon>Streptophyta</taxon>
        <taxon>Charophyceae</taxon>
        <taxon>Charales</taxon>
        <taxon>Characeae</taxon>
        <taxon>Chara</taxon>
    </lineage>
</organism>
<feature type="compositionally biased region" description="Basic and acidic residues" evidence="2">
    <location>
        <begin position="12"/>
        <end position="25"/>
    </location>
</feature>
<feature type="compositionally biased region" description="Polar residues" evidence="2">
    <location>
        <begin position="1"/>
        <end position="11"/>
    </location>
</feature>
<evidence type="ECO:0000256" key="2">
    <source>
        <dbReference type="SAM" id="MobiDB-lite"/>
    </source>
</evidence>
<dbReference type="Proteomes" id="UP000265515">
    <property type="component" value="Unassembled WGS sequence"/>
</dbReference>
<gene>
    <name evidence="3" type="ORF">CBR_g23969</name>
</gene>
<feature type="non-terminal residue" evidence="3">
    <location>
        <position position="634"/>
    </location>
</feature>
<evidence type="ECO:0000313" key="3">
    <source>
        <dbReference type="EMBL" id="GBG77525.1"/>
    </source>
</evidence>
<evidence type="ECO:0000313" key="4">
    <source>
        <dbReference type="Proteomes" id="UP000265515"/>
    </source>
</evidence>
<dbReference type="EMBL" id="BFEA01000270">
    <property type="protein sequence ID" value="GBG77525.1"/>
    <property type="molecule type" value="Genomic_DNA"/>
</dbReference>
<comment type="caution">
    <text evidence="3">The sequence shown here is derived from an EMBL/GenBank/DDBJ whole genome shotgun (WGS) entry which is preliminary data.</text>
</comment>
<feature type="coiled-coil region" evidence="1">
    <location>
        <begin position="584"/>
        <end position="618"/>
    </location>
</feature>
<keyword evidence="4" id="KW-1185">Reference proteome</keyword>
<sequence length="634" mass="69323">MGTTDPEATSDSARRASTDRTHLSDRSNQGGDRSAQTFRLHGQLPSTAASGSQQTGWTSATRRESSSHGPSSAGVVGFINGPGTKDTRGKPVGLFQEVRGGTRGSVGTSSSSFGNGRGHGDKRVSIERRIVSSAGGAAEHPGQNLRREAVAVQRKKRSGEKGDESTRAERRRRRKNGEGGGVEDAMDEEQHQRGGGDEDDEEDEEYVDGIDGGLMLSSGRLPSSGKAITSLRGARSRPRSRSYPGAAGNEEDDGSGEGDIDVDAECMVEDDGEHAAAAETVGGGDRLNLTAIEDRSVFTRARSSGLPSTTTSRDSPVRIRTVDCPHCKCTVKVRVRLGLPSGRLRGLQSRQCSASWVSAVDPVKKKLGTPGVAAWQLEETCTLEKDKELQARKRHRRSTIPSPLSTTGTYTESRPDSSPFDGLQRSCHQLWRESGFSTARGFETKEAGGTIQEEEKRAVEEGARVSPYDQGLKTMEGDIKRMAISRREQVRIQRLVVLFCEGFITLLEEIVSASLSNKITVMAKVLNTFVKLVEERMKELYRSELMQLMSSNEKTIRKLIAQMEQKMDGVHKREALTALVYNELKETKAAIEAEKEKRAAAEGKCKEMEQDMVVMRETIERYKVLNKGTEQEIK</sequence>
<feature type="compositionally biased region" description="Polar residues" evidence="2">
    <location>
        <begin position="44"/>
        <end position="60"/>
    </location>
</feature>
<feature type="region of interest" description="Disordered" evidence="2">
    <location>
        <begin position="388"/>
        <end position="421"/>
    </location>
</feature>
<feature type="compositionally biased region" description="Basic and acidic residues" evidence="2">
    <location>
        <begin position="159"/>
        <end position="168"/>
    </location>
</feature>
<feature type="compositionally biased region" description="Acidic residues" evidence="2">
    <location>
        <begin position="197"/>
        <end position="208"/>
    </location>
</feature>
<protein>
    <submittedName>
        <fullName evidence="3">Uncharacterized protein</fullName>
    </submittedName>
</protein>
<dbReference type="Gramene" id="GBG77525">
    <property type="protein sequence ID" value="GBG77525"/>
    <property type="gene ID" value="CBR_g23969"/>
</dbReference>
<reference evidence="3 4" key="1">
    <citation type="journal article" date="2018" name="Cell">
        <title>The Chara Genome: Secondary Complexity and Implications for Plant Terrestrialization.</title>
        <authorList>
            <person name="Nishiyama T."/>
            <person name="Sakayama H."/>
            <person name="Vries J.D."/>
            <person name="Buschmann H."/>
            <person name="Saint-Marcoux D."/>
            <person name="Ullrich K.K."/>
            <person name="Haas F.B."/>
            <person name="Vanderstraeten L."/>
            <person name="Becker D."/>
            <person name="Lang D."/>
            <person name="Vosolsobe S."/>
            <person name="Rombauts S."/>
            <person name="Wilhelmsson P.K.I."/>
            <person name="Janitza P."/>
            <person name="Kern R."/>
            <person name="Heyl A."/>
            <person name="Rumpler F."/>
            <person name="Villalobos L.I.A.C."/>
            <person name="Clay J.M."/>
            <person name="Skokan R."/>
            <person name="Toyoda A."/>
            <person name="Suzuki Y."/>
            <person name="Kagoshima H."/>
            <person name="Schijlen E."/>
            <person name="Tajeshwar N."/>
            <person name="Catarino B."/>
            <person name="Hetherington A.J."/>
            <person name="Saltykova A."/>
            <person name="Bonnot C."/>
            <person name="Breuninger H."/>
            <person name="Symeonidi A."/>
            <person name="Radhakrishnan G.V."/>
            <person name="Van Nieuwerburgh F."/>
            <person name="Deforce D."/>
            <person name="Chang C."/>
            <person name="Karol K.G."/>
            <person name="Hedrich R."/>
            <person name="Ulvskov P."/>
            <person name="Glockner G."/>
            <person name="Delwiche C.F."/>
            <person name="Petrasek J."/>
            <person name="Van de Peer Y."/>
            <person name="Friml J."/>
            <person name="Beilby M."/>
            <person name="Dolan L."/>
            <person name="Kohara Y."/>
            <person name="Sugano S."/>
            <person name="Fujiyama A."/>
            <person name="Delaux P.-M."/>
            <person name="Quint M."/>
            <person name="TheiBen G."/>
            <person name="Hagemann M."/>
            <person name="Harholt J."/>
            <person name="Dunand C."/>
            <person name="Zachgo S."/>
            <person name="Langdale J."/>
            <person name="Maumus F."/>
            <person name="Straeten D.V.D."/>
            <person name="Gould S.B."/>
            <person name="Rensing S.A."/>
        </authorList>
    </citation>
    <scope>NUCLEOTIDE SEQUENCE [LARGE SCALE GENOMIC DNA]</scope>
    <source>
        <strain evidence="3 4">S276</strain>
    </source>
</reference>
<name>A0A388L5E6_CHABU</name>
<dbReference type="AlphaFoldDB" id="A0A388L5E6"/>